<comment type="caution">
    <text evidence="2">The sequence shown here is derived from an EMBL/GenBank/DDBJ whole genome shotgun (WGS) entry which is preliminary data.</text>
</comment>
<dbReference type="Proteomes" id="UP000669133">
    <property type="component" value="Unassembled WGS sequence"/>
</dbReference>
<protein>
    <recommendedName>
        <fullName evidence="4">Proteasome assembly chaperone 1</fullName>
    </recommendedName>
</protein>
<reference evidence="2 3" key="1">
    <citation type="submission" date="2020-12" db="EMBL/GenBank/DDBJ databases">
        <title>Effect of drift, selection, and recombination on the evolution of hybrid genomes in Candida yeast pathogens.</title>
        <authorList>
            <person name="Mixao V."/>
            <person name="Ksiezopolska E."/>
            <person name="Saus E."/>
            <person name="Boekhout T."/>
            <person name="Gacser A."/>
            <person name="Gabaldon T."/>
        </authorList>
    </citation>
    <scope>NUCLEOTIDE SEQUENCE [LARGE SCALE GENOMIC DNA]</scope>
    <source>
        <strain evidence="2 3">BP57</strain>
    </source>
</reference>
<dbReference type="AlphaFoldDB" id="A0A8H7ZIN2"/>
<evidence type="ECO:0008006" key="4">
    <source>
        <dbReference type="Google" id="ProtNLM"/>
    </source>
</evidence>
<evidence type="ECO:0000313" key="2">
    <source>
        <dbReference type="EMBL" id="KAG5420824.1"/>
    </source>
</evidence>
<proteinExistence type="predicted"/>
<dbReference type="Pfam" id="PF10450">
    <property type="entry name" value="POC1"/>
    <property type="match status" value="1"/>
</dbReference>
<sequence>MLIKPITETRTPRHALDDEDANSKPNPIPEIKISLTDGTSEYDYALIVPHTISLIQDQLPKRVKIGEITIDYASLMKDLSVEEQEEYDEDEQLYTALENEALKNKFKTEVIPVYLSNGILSVVVPHFANIIAYNLLARKLVQQLQPLKSWILLAPSNLNNNQSINQLPLTSDTTSLVLSQVPVLRPPHSVTGITAAILSQLNLSGATNVITLVLNSEGHLGFEKSDNDAIVDTAYVISDIVATLDKQEYVKSISSKVRKFNGYSNLGIYV</sequence>
<evidence type="ECO:0000313" key="3">
    <source>
        <dbReference type="Proteomes" id="UP000669133"/>
    </source>
</evidence>
<dbReference type="InterPro" id="IPR018855">
    <property type="entry name" value="Psome_chaperone_1_fun"/>
</dbReference>
<keyword evidence="3" id="KW-1185">Reference proteome</keyword>
<gene>
    <name evidence="2" type="ORF">I9W82_002705</name>
</gene>
<evidence type="ECO:0000256" key="1">
    <source>
        <dbReference type="SAM" id="MobiDB-lite"/>
    </source>
</evidence>
<dbReference type="OrthoDB" id="3980818at2759"/>
<dbReference type="Gene3D" id="3.40.50.12120">
    <property type="entry name" value="POC1 chaperone"/>
    <property type="match status" value="1"/>
</dbReference>
<dbReference type="GeneID" id="93651334"/>
<organism evidence="2 3">
    <name type="scientific">Candida metapsilosis</name>
    <dbReference type="NCBI Taxonomy" id="273372"/>
    <lineage>
        <taxon>Eukaryota</taxon>
        <taxon>Fungi</taxon>
        <taxon>Dikarya</taxon>
        <taxon>Ascomycota</taxon>
        <taxon>Saccharomycotina</taxon>
        <taxon>Pichiomycetes</taxon>
        <taxon>Debaryomycetaceae</taxon>
        <taxon>Candida/Lodderomyces clade</taxon>
        <taxon>Candida</taxon>
    </lineage>
</organism>
<dbReference type="GO" id="GO:0043248">
    <property type="term" value="P:proteasome assembly"/>
    <property type="evidence" value="ECO:0007669"/>
    <property type="project" value="InterPro"/>
</dbReference>
<name>A0A8H7ZIN2_9ASCO</name>
<dbReference type="EMBL" id="JAEOAQ010000002">
    <property type="protein sequence ID" value="KAG5420824.1"/>
    <property type="molecule type" value="Genomic_DNA"/>
</dbReference>
<accession>A0A8H7ZIN2</accession>
<dbReference type="InterPro" id="IPR038605">
    <property type="entry name" value="Pba1_sf"/>
</dbReference>
<feature type="region of interest" description="Disordered" evidence="1">
    <location>
        <begin position="1"/>
        <end position="29"/>
    </location>
</feature>
<dbReference type="RefSeq" id="XP_067549940.1">
    <property type="nucleotide sequence ID" value="XM_067691590.1"/>
</dbReference>